<keyword evidence="5" id="KW-0521">NADP</keyword>
<evidence type="ECO:0000256" key="3">
    <source>
        <dbReference type="ARBA" id="ARBA00018886"/>
    </source>
</evidence>
<dbReference type="InterPro" id="IPR017925">
    <property type="entry name" value="DHFR_CS"/>
</dbReference>
<keyword evidence="11" id="KW-1185">Reference proteome</keyword>
<dbReference type="SUPFAM" id="SSF53597">
    <property type="entry name" value="Dihydrofolate reductase-like"/>
    <property type="match status" value="1"/>
</dbReference>
<dbReference type="EMBL" id="CAJPDT010000018">
    <property type="protein sequence ID" value="CAF9917429.1"/>
    <property type="molecule type" value="Genomic_DNA"/>
</dbReference>
<dbReference type="InterPro" id="IPR024072">
    <property type="entry name" value="DHFR-like_dom_sf"/>
</dbReference>
<dbReference type="GO" id="GO:0006730">
    <property type="term" value="P:one-carbon metabolic process"/>
    <property type="evidence" value="ECO:0007669"/>
    <property type="project" value="UniProtKB-KW"/>
</dbReference>
<reference evidence="10" key="1">
    <citation type="submission" date="2021-03" db="EMBL/GenBank/DDBJ databases">
        <authorList>
            <person name="Tagirdzhanova G."/>
        </authorList>
    </citation>
    <scope>NUCLEOTIDE SEQUENCE</scope>
</reference>
<evidence type="ECO:0000313" key="10">
    <source>
        <dbReference type="EMBL" id="CAF9917429.1"/>
    </source>
</evidence>
<evidence type="ECO:0000256" key="4">
    <source>
        <dbReference type="ARBA" id="ARBA00022563"/>
    </source>
</evidence>
<dbReference type="GO" id="GO:0046452">
    <property type="term" value="P:dihydrofolate metabolic process"/>
    <property type="evidence" value="ECO:0007669"/>
    <property type="project" value="TreeGrafter"/>
</dbReference>
<dbReference type="OrthoDB" id="414698at2759"/>
<name>A0A8H3F5I3_9LECA</name>
<comment type="similarity">
    <text evidence="7">Belongs to the dihydrofolate reductase family.</text>
</comment>
<evidence type="ECO:0000256" key="7">
    <source>
        <dbReference type="RuleBase" id="RU004474"/>
    </source>
</evidence>
<comment type="caution">
    <text evidence="10">The sequence shown here is derived from an EMBL/GenBank/DDBJ whole genome shotgun (WGS) entry which is preliminary data.</text>
</comment>
<dbReference type="UniPathway" id="UPA00077">
    <property type="reaction ID" value="UER00158"/>
</dbReference>
<dbReference type="InterPro" id="IPR001796">
    <property type="entry name" value="DHFR_dom"/>
</dbReference>
<feature type="domain" description="DHFR" evidence="9">
    <location>
        <begin position="18"/>
        <end position="258"/>
    </location>
</feature>
<keyword evidence="4" id="KW-0554">One-carbon metabolism</keyword>
<comment type="pathway">
    <text evidence="1">Cofactor biosynthesis; tetrahydrofolate biosynthesis; 5,6,7,8-tetrahydrofolate from 7,8-dihydrofolate: step 1/1.</text>
</comment>
<evidence type="ECO:0000256" key="1">
    <source>
        <dbReference type="ARBA" id="ARBA00004903"/>
    </source>
</evidence>
<dbReference type="PRINTS" id="PR00070">
    <property type="entry name" value="DHFR"/>
</dbReference>
<dbReference type="EC" id="1.5.1.3" evidence="2"/>
<sequence length="277" mass="29702">MPPSPSPTNMPPPLPLPPLTLVVATTPSLGIGLRGTLPWPPLKSDLAFFARVTKRPPPLRLRTHTATGQETTTEKEEQKNQKSRNAVIMGRRTWESLPPKARPLKGRKNVVVSRDVGRLGLPEGVLGVGGIEEGLRLLRGMGDGGGGGEGETEPMGLGRVFVIGGAELYGLALGMECCERILWTRLRGEWECDVFFPGGVLVGGDGGGGGEGGGGESEGKGRWVRRSTEEMERWVGEDGVGGVKREGEVEFEVCMLERVGRGSVDERDVYDYETEAG</sequence>
<feature type="compositionally biased region" description="Gly residues" evidence="8">
    <location>
        <begin position="205"/>
        <end position="216"/>
    </location>
</feature>
<gene>
    <name evidence="10" type="primary">DFR1</name>
    <name evidence="10" type="ORF">IMSHALPRED_003574</name>
</gene>
<evidence type="ECO:0000256" key="8">
    <source>
        <dbReference type="SAM" id="MobiDB-lite"/>
    </source>
</evidence>
<proteinExistence type="inferred from homology"/>
<evidence type="ECO:0000259" key="9">
    <source>
        <dbReference type="PROSITE" id="PS51330"/>
    </source>
</evidence>
<evidence type="ECO:0000313" key="11">
    <source>
        <dbReference type="Proteomes" id="UP000664534"/>
    </source>
</evidence>
<dbReference type="PROSITE" id="PS00075">
    <property type="entry name" value="DHFR_1"/>
    <property type="match status" value="1"/>
</dbReference>
<dbReference type="Pfam" id="PF00186">
    <property type="entry name" value="DHFR_1"/>
    <property type="match status" value="1"/>
</dbReference>
<evidence type="ECO:0000256" key="6">
    <source>
        <dbReference type="ARBA" id="ARBA00023002"/>
    </source>
</evidence>
<protein>
    <recommendedName>
        <fullName evidence="3">Dihydrofolate reductase</fullName>
        <ecNumber evidence="2">1.5.1.3</ecNumber>
    </recommendedName>
</protein>
<dbReference type="PROSITE" id="PS51330">
    <property type="entry name" value="DHFR_2"/>
    <property type="match status" value="1"/>
</dbReference>
<feature type="region of interest" description="Disordered" evidence="8">
    <location>
        <begin position="59"/>
        <end position="83"/>
    </location>
</feature>
<dbReference type="GO" id="GO:0050661">
    <property type="term" value="F:NADP binding"/>
    <property type="evidence" value="ECO:0007669"/>
    <property type="project" value="InterPro"/>
</dbReference>
<dbReference type="GO" id="GO:0046654">
    <property type="term" value="P:tetrahydrofolate biosynthetic process"/>
    <property type="evidence" value="ECO:0007669"/>
    <property type="project" value="UniProtKB-UniPathway"/>
</dbReference>
<dbReference type="PANTHER" id="PTHR48069">
    <property type="entry name" value="DIHYDROFOLATE REDUCTASE"/>
    <property type="match status" value="1"/>
</dbReference>
<organism evidence="10 11">
    <name type="scientific">Imshaugia aleurites</name>
    <dbReference type="NCBI Taxonomy" id="172621"/>
    <lineage>
        <taxon>Eukaryota</taxon>
        <taxon>Fungi</taxon>
        <taxon>Dikarya</taxon>
        <taxon>Ascomycota</taxon>
        <taxon>Pezizomycotina</taxon>
        <taxon>Lecanoromycetes</taxon>
        <taxon>OSLEUM clade</taxon>
        <taxon>Lecanoromycetidae</taxon>
        <taxon>Lecanorales</taxon>
        <taxon>Lecanorineae</taxon>
        <taxon>Parmeliaceae</taxon>
        <taxon>Imshaugia</taxon>
    </lineage>
</organism>
<dbReference type="GO" id="GO:0046655">
    <property type="term" value="P:folic acid metabolic process"/>
    <property type="evidence" value="ECO:0007669"/>
    <property type="project" value="TreeGrafter"/>
</dbReference>
<feature type="region of interest" description="Disordered" evidence="8">
    <location>
        <begin position="205"/>
        <end position="224"/>
    </location>
</feature>
<evidence type="ECO:0000256" key="5">
    <source>
        <dbReference type="ARBA" id="ARBA00022857"/>
    </source>
</evidence>
<evidence type="ECO:0000256" key="2">
    <source>
        <dbReference type="ARBA" id="ARBA00012856"/>
    </source>
</evidence>
<dbReference type="PANTHER" id="PTHR48069:SF3">
    <property type="entry name" value="DIHYDROFOLATE REDUCTASE"/>
    <property type="match status" value="1"/>
</dbReference>
<accession>A0A8H3F5I3</accession>
<dbReference type="Proteomes" id="UP000664534">
    <property type="component" value="Unassembled WGS sequence"/>
</dbReference>
<dbReference type="AlphaFoldDB" id="A0A8H3F5I3"/>
<dbReference type="InterPro" id="IPR012259">
    <property type="entry name" value="DHFR"/>
</dbReference>
<dbReference type="GO" id="GO:0005739">
    <property type="term" value="C:mitochondrion"/>
    <property type="evidence" value="ECO:0007669"/>
    <property type="project" value="TreeGrafter"/>
</dbReference>
<dbReference type="GO" id="GO:0004146">
    <property type="term" value="F:dihydrofolate reductase activity"/>
    <property type="evidence" value="ECO:0007669"/>
    <property type="project" value="UniProtKB-EC"/>
</dbReference>
<keyword evidence="6" id="KW-0560">Oxidoreductase</keyword>
<dbReference type="Gene3D" id="3.40.430.10">
    <property type="entry name" value="Dihydrofolate Reductase, subunit A"/>
    <property type="match status" value="1"/>
</dbReference>
<dbReference type="CDD" id="cd00209">
    <property type="entry name" value="DHFR"/>
    <property type="match status" value="1"/>
</dbReference>